<protein>
    <recommendedName>
        <fullName evidence="5">Flagellar assembly protein FliH/Type III secretion system HrpE domain-containing protein</fullName>
    </recommendedName>
</protein>
<dbReference type="RefSeq" id="WP_289459124.1">
    <property type="nucleotide sequence ID" value="NZ_JAUCML010000006.1"/>
</dbReference>
<organism evidence="3 4">
    <name type="scientific">Curtobacterium citri</name>
    <dbReference type="NCBI Taxonomy" id="3055139"/>
    <lineage>
        <taxon>Bacteria</taxon>
        <taxon>Bacillati</taxon>
        <taxon>Actinomycetota</taxon>
        <taxon>Actinomycetes</taxon>
        <taxon>Micrococcales</taxon>
        <taxon>Microbacteriaceae</taxon>
        <taxon>Curtobacterium</taxon>
    </lineage>
</organism>
<keyword evidence="1" id="KW-0813">Transport</keyword>
<accession>A0ABT7T7Z6</accession>
<proteinExistence type="predicted"/>
<sequence>MTDTVVQRVAFPVLGSATTRDLAAAADVRGHAAGYAAGLRAAQAETDALRARLEAEHAARLAALHAEAVRRVQVLDAATAALLSQVVPVLRDAEESLVQASLDLAEAVVGYSVRTARSAADGVDDGREAPPAPGAEATVRRALAAVDATVALAVRVSPADAARVADAGLTVPVVGDPSLRDGDAVVDLPDGMLDARLGAALDRARDALGVTR</sequence>
<evidence type="ECO:0000256" key="2">
    <source>
        <dbReference type="ARBA" id="ARBA00022927"/>
    </source>
</evidence>
<keyword evidence="2" id="KW-0653">Protein transport</keyword>
<evidence type="ECO:0008006" key="5">
    <source>
        <dbReference type="Google" id="ProtNLM"/>
    </source>
</evidence>
<name>A0ABT7T7Z6_9MICO</name>
<comment type="caution">
    <text evidence="3">The sequence shown here is derived from an EMBL/GenBank/DDBJ whole genome shotgun (WGS) entry which is preliminary data.</text>
</comment>
<keyword evidence="4" id="KW-1185">Reference proteome</keyword>
<gene>
    <name evidence="3" type="ORF">QUG92_11240</name>
</gene>
<dbReference type="PANTHER" id="PTHR34982">
    <property type="entry name" value="YOP PROTEINS TRANSLOCATION PROTEIN L"/>
    <property type="match status" value="1"/>
</dbReference>
<evidence type="ECO:0000256" key="1">
    <source>
        <dbReference type="ARBA" id="ARBA00022448"/>
    </source>
</evidence>
<dbReference type="EMBL" id="JAUCML010000006">
    <property type="protein sequence ID" value="MDM7885678.1"/>
    <property type="molecule type" value="Genomic_DNA"/>
</dbReference>
<dbReference type="Proteomes" id="UP001237823">
    <property type="component" value="Unassembled WGS sequence"/>
</dbReference>
<reference evidence="3 4" key="1">
    <citation type="submission" date="2023-06" db="EMBL/GenBank/DDBJ databases">
        <authorList>
            <person name="Feng G."/>
            <person name="Li J."/>
            <person name="Zhu H."/>
        </authorList>
    </citation>
    <scope>NUCLEOTIDE SEQUENCE [LARGE SCALE GENOMIC DNA]</scope>
    <source>
        <strain evidence="3 4">RHCKG23</strain>
    </source>
</reference>
<evidence type="ECO:0000313" key="3">
    <source>
        <dbReference type="EMBL" id="MDM7885678.1"/>
    </source>
</evidence>
<dbReference type="InterPro" id="IPR051472">
    <property type="entry name" value="T3SS_Stator/FliH"/>
</dbReference>
<evidence type="ECO:0000313" key="4">
    <source>
        <dbReference type="Proteomes" id="UP001237823"/>
    </source>
</evidence>
<dbReference type="PANTHER" id="PTHR34982:SF1">
    <property type="entry name" value="FLAGELLAR ASSEMBLY PROTEIN FLIH"/>
    <property type="match status" value="1"/>
</dbReference>